<dbReference type="Pfam" id="PF01275">
    <property type="entry name" value="Myelin_PLP"/>
    <property type="match status" value="1"/>
</dbReference>
<reference evidence="2 3" key="1">
    <citation type="submission" date="2022-12" db="EMBL/GenBank/DDBJ databases">
        <title>Chromosome-level genome of Tegillarca granosa.</title>
        <authorList>
            <person name="Kim J."/>
        </authorList>
    </citation>
    <scope>NUCLEOTIDE SEQUENCE [LARGE SCALE GENOMIC DNA]</scope>
    <source>
        <strain evidence="2">Teg-2019</strain>
        <tissue evidence="2">Adductor muscle</tissue>
    </source>
</reference>
<evidence type="ECO:0000313" key="3">
    <source>
        <dbReference type="Proteomes" id="UP001217089"/>
    </source>
</evidence>
<keyword evidence="1" id="KW-1133">Transmembrane helix</keyword>
<sequence>MILNFWGVNTTIMGEKLGNVPFASLISAVIVLVGVGVFCGTLYRAIQIILLNVMEELLEVIQVVFVVAGVVMGIFAIILLVFGFLSTGATRKKVYSGAKCIMGGRLSAAFVLEAGPLFGVALGGAVLVILGMFMIISFTLNIAWLGILCVGMIPVIMYIMINSVCSYEVYNKKSQTIGCLSLDRFGIYRNTSFTGFGLPPPGKDHVCGIEWRRMCDRVLEAGPLFGVALGGAVLVILGMTLFLMTLSSNYTRIKISKELTDYRDAVDMEELDLNSRGGGIFDRDNR</sequence>
<organism evidence="2 3">
    <name type="scientific">Tegillarca granosa</name>
    <name type="common">Malaysian cockle</name>
    <name type="synonym">Anadara granosa</name>
    <dbReference type="NCBI Taxonomy" id="220873"/>
    <lineage>
        <taxon>Eukaryota</taxon>
        <taxon>Metazoa</taxon>
        <taxon>Spiralia</taxon>
        <taxon>Lophotrochozoa</taxon>
        <taxon>Mollusca</taxon>
        <taxon>Bivalvia</taxon>
        <taxon>Autobranchia</taxon>
        <taxon>Pteriomorphia</taxon>
        <taxon>Arcoida</taxon>
        <taxon>Arcoidea</taxon>
        <taxon>Arcidae</taxon>
        <taxon>Tegillarca</taxon>
    </lineage>
</organism>
<dbReference type="PANTHER" id="PTHR11683:SF12">
    <property type="entry name" value="M6, ISOFORM F"/>
    <property type="match status" value="1"/>
</dbReference>
<keyword evidence="3" id="KW-1185">Reference proteome</keyword>
<feature type="transmembrane region" description="Helical" evidence="1">
    <location>
        <begin position="20"/>
        <end position="43"/>
    </location>
</feature>
<comment type="caution">
    <text evidence="2">The sequence shown here is derived from an EMBL/GenBank/DDBJ whole genome shotgun (WGS) entry which is preliminary data.</text>
</comment>
<feature type="transmembrane region" description="Helical" evidence="1">
    <location>
        <begin position="221"/>
        <end position="244"/>
    </location>
</feature>
<feature type="transmembrane region" description="Helical" evidence="1">
    <location>
        <begin position="106"/>
        <end position="136"/>
    </location>
</feature>
<proteinExistence type="predicted"/>
<feature type="transmembrane region" description="Helical" evidence="1">
    <location>
        <begin position="142"/>
        <end position="165"/>
    </location>
</feature>
<evidence type="ECO:0000313" key="2">
    <source>
        <dbReference type="EMBL" id="KAJ8297723.1"/>
    </source>
</evidence>
<protein>
    <submittedName>
        <fullName evidence="2">Uncharacterized protein</fullName>
    </submittedName>
</protein>
<evidence type="ECO:0000256" key="1">
    <source>
        <dbReference type="SAM" id="Phobius"/>
    </source>
</evidence>
<feature type="transmembrane region" description="Helical" evidence="1">
    <location>
        <begin position="63"/>
        <end position="85"/>
    </location>
</feature>
<dbReference type="PANTHER" id="PTHR11683">
    <property type="entry name" value="MYELIN PROTEOLIPID"/>
    <property type="match status" value="1"/>
</dbReference>
<keyword evidence="1" id="KW-0812">Transmembrane</keyword>
<dbReference type="InterPro" id="IPR001614">
    <property type="entry name" value="Myelin_PLP"/>
</dbReference>
<accession>A0ABQ9DWU0</accession>
<gene>
    <name evidence="2" type="ORF">KUTeg_024254</name>
</gene>
<keyword evidence="1" id="KW-0472">Membrane</keyword>
<dbReference type="Proteomes" id="UP001217089">
    <property type="component" value="Unassembled WGS sequence"/>
</dbReference>
<dbReference type="EMBL" id="JARBDR010000923">
    <property type="protein sequence ID" value="KAJ8297723.1"/>
    <property type="molecule type" value="Genomic_DNA"/>
</dbReference>
<name>A0ABQ9DWU0_TEGGR</name>